<reference evidence="4 5" key="1">
    <citation type="submission" date="2015-01" db="EMBL/GenBank/DDBJ databases">
        <title>Evolution of Trichinella species and genotypes.</title>
        <authorList>
            <person name="Korhonen P.K."/>
            <person name="Edoardo P."/>
            <person name="Giuseppe L.R."/>
            <person name="Gasser R.B."/>
        </authorList>
    </citation>
    <scope>NUCLEOTIDE SEQUENCE [LARGE SCALE GENOMIC DNA]</scope>
    <source>
        <strain evidence="1">ISS13</strain>
        <strain evidence="3">ISS176</strain>
        <strain evidence="2">ISS588</strain>
    </source>
</reference>
<dbReference type="EMBL" id="JYDR01000087">
    <property type="protein sequence ID" value="KRY69590.1"/>
    <property type="molecule type" value="Genomic_DNA"/>
</dbReference>
<dbReference type="Proteomes" id="UP000054826">
    <property type="component" value="Unassembled WGS sequence"/>
</dbReference>
<evidence type="ECO:0000313" key="4">
    <source>
        <dbReference type="Proteomes" id="UP000054632"/>
    </source>
</evidence>
<accession>A0A0V1E7I3</accession>
<dbReference type="Proteomes" id="UP000054805">
    <property type="component" value="Unassembled WGS sequence"/>
</dbReference>
<evidence type="ECO:0000313" key="2">
    <source>
        <dbReference type="EMBL" id="KRZ24184.1"/>
    </source>
</evidence>
<comment type="caution">
    <text evidence="1">The sequence shown here is derived from an EMBL/GenBank/DDBJ whole genome shotgun (WGS) entry which is preliminary data.</text>
</comment>
<protein>
    <submittedName>
        <fullName evidence="1">Uncharacterized protein</fullName>
    </submittedName>
</protein>
<keyword evidence="5" id="KW-1185">Reference proteome</keyword>
<dbReference type="AlphaFoldDB" id="A0A0V1E7I3"/>
<dbReference type="Proteomes" id="UP000054632">
    <property type="component" value="Unassembled WGS sequence"/>
</dbReference>
<dbReference type="EMBL" id="JYDS01000127">
    <property type="protein sequence ID" value="KRZ24184.1"/>
    <property type="molecule type" value="Genomic_DNA"/>
</dbReference>
<dbReference type="EMBL" id="JYDV01000077">
    <property type="protein sequence ID" value="KRZ36239.1"/>
    <property type="molecule type" value="Genomic_DNA"/>
</dbReference>
<evidence type="ECO:0000313" key="5">
    <source>
        <dbReference type="Proteomes" id="UP000054805"/>
    </source>
</evidence>
<organism evidence="1 4">
    <name type="scientific">Trichinella pseudospiralis</name>
    <name type="common">Parasitic roundworm</name>
    <dbReference type="NCBI Taxonomy" id="6337"/>
    <lineage>
        <taxon>Eukaryota</taxon>
        <taxon>Metazoa</taxon>
        <taxon>Ecdysozoa</taxon>
        <taxon>Nematoda</taxon>
        <taxon>Enoplea</taxon>
        <taxon>Dorylaimia</taxon>
        <taxon>Trichinellida</taxon>
        <taxon>Trichinellidae</taxon>
        <taxon>Trichinella</taxon>
    </lineage>
</organism>
<name>A0A0V1E7I3_TRIPS</name>
<sequence>MDQNKPIPQMEILDTAEGGHVAVQWEPAQQLDGAFGKLCTYKFHASPLKCILELAQRRYVLTGSRLDLGKLVFGARPRFWGYEIFHGPYYMPKFLLQNLPPETL</sequence>
<proteinExistence type="predicted"/>
<gene>
    <name evidence="1" type="ORF">T4A_256</name>
    <name evidence="2" type="ORF">T4B_13898</name>
    <name evidence="3" type="ORF">T4C_13539</name>
</gene>
<evidence type="ECO:0000313" key="1">
    <source>
        <dbReference type="EMBL" id="KRY69590.1"/>
    </source>
</evidence>
<evidence type="ECO:0000313" key="3">
    <source>
        <dbReference type="EMBL" id="KRZ36239.1"/>
    </source>
</evidence>